<keyword evidence="1" id="KW-0472">Membrane</keyword>
<feature type="transmembrane region" description="Helical" evidence="1">
    <location>
        <begin position="254"/>
        <end position="273"/>
    </location>
</feature>
<accession>A0A7L9IWD6</accession>
<name>A0A7L9IWD6_9MICO</name>
<proteinExistence type="predicted"/>
<reference evidence="2 3" key="1">
    <citation type="submission" date="2020-10" db="EMBL/GenBank/DDBJ databases">
        <title>Janibacter indicus TT2 genome sequence.</title>
        <authorList>
            <person name="Lee K."/>
            <person name="Ganzorig M."/>
        </authorList>
    </citation>
    <scope>NUCLEOTIDE SEQUENCE [LARGE SCALE GENOMIC DNA]</scope>
    <source>
        <strain evidence="2 3">TT2</strain>
    </source>
</reference>
<feature type="transmembrane region" description="Helical" evidence="1">
    <location>
        <begin position="230"/>
        <end position="248"/>
    </location>
</feature>
<evidence type="ECO:0000256" key="1">
    <source>
        <dbReference type="SAM" id="Phobius"/>
    </source>
</evidence>
<gene>
    <name evidence="2" type="ORF">IGS73_08890</name>
</gene>
<evidence type="ECO:0000313" key="2">
    <source>
        <dbReference type="EMBL" id="QOK21312.1"/>
    </source>
</evidence>
<evidence type="ECO:0000313" key="3">
    <source>
        <dbReference type="Proteomes" id="UP000593998"/>
    </source>
</evidence>
<organism evidence="2 3">
    <name type="scientific">Janibacter indicus</name>
    <dbReference type="NCBI Taxonomy" id="857417"/>
    <lineage>
        <taxon>Bacteria</taxon>
        <taxon>Bacillati</taxon>
        <taxon>Actinomycetota</taxon>
        <taxon>Actinomycetes</taxon>
        <taxon>Micrococcales</taxon>
        <taxon>Intrasporangiaceae</taxon>
        <taxon>Janibacter</taxon>
    </lineage>
</organism>
<sequence length="311" mass="33247">MIGGADLAAAEKAPELAAFIDQLTGFVTAFSWVLAGISLVLGVGYWFICRHAYAAWCSLPEEEREELARQRVEALSRALARLGGIDPAGLPITSEDLEQLGDRHRLLLEDLRVRSSQTATQICAGARARTDDLVMAGRLHRALSKDTIVRPPHAASSATDPRVLALVELDTEIQAEAAAIGESLDTGHCNCDQDTHERLIRAGDLAHARLHGIDPEDPRAQSAARPRSRWISRVIWTGVALAIAALPIGMLTAIPSVTISALGLTLTGAGFLVENRRVGGRAATPGDRLRSRLFVITWLLVVACAAAALLA</sequence>
<keyword evidence="1" id="KW-1133">Transmembrane helix</keyword>
<dbReference type="AlphaFoldDB" id="A0A7L9IWD6"/>
<dbReference type="Proteomes" id="UP000593998">
    <property type="component" value="Chromosome"/>
</dbReference>
<dbReference type="EMBL" id="CP062789">
    <property type="protein sequence ID" value="QOK21312.1"/>
    <property type="molecule type" value="Genomic_DNA"/>
</dbReference>
<dbReference type="RefSeq" id="WP_192910209.1">
    <property type="nucleotide sequence ID" value="NZ_CP062789.1"/>
</dbReference>
<protein>
    <submittedName>
        <fullName evidence="2">Uncharacterized protein</fullName>
    </submittedName>
</protein>
<feature type="transmembrane region" description="Helical" evidence="1">
    <location>
        <begin position="293"/>
        <end position="310"/>
    </location>
</feature>
<feature type="transmembrane region" description="Helical" evidence="1">
    <location>
        <begin position="29"/>
        <end position="48"/>
    </location>
</feature>
<keyword evidence="1" id="KW-0812">Transmembrane</keyword>